<evidence type="ECO:0000313" key="6">
    <source>
        <dbReference type="EMBL" id="NHO66012.1"/>
    </source>
</evidence>
<dbReference type="AlphaFoldDB" id="A0A9E5JSI0"/>
<dbReference type="Proteomes" id="UP000787472">
    <property type="component" value="Unassembled WGS sequence"/>
</dbReference>
<dbReference type="SUPFAM" id="SSF55781">
    <property type="entry name" value="GAF domain-like"/>
    <property type="match status" value="1"/>
</dbReference>
<dbReference type="InterPro" id="IPR036388">
    <property type="entry name" value="WH-like_DNA-bd_sf"/>
</dbReference>
<dbReference type="Gene3D" id="1.10.10.10">
    <property type="entry name" value="Winged helix-like DNA-binding domain superfamily/Winged helix DNA-binding domain"/>
    <property type="match status" value="1"/>
</dbReference>
<dbReference type="EMBL" id="JAAONZ010000006">
    <property type="protein sequence ID" value="NHO66012.1"/>
    <property type="molecule type" value="Genomic_DNA"/>
</dbReference>
<evidence type="ECO:0000259" key="5">
    <source>
        <dbReference type="PROSITE" id="PS51078"/>
    </source>
</evidence>
<name>A0A9E5JSI0_9GAMM</name>
<dbReference type="InterPro" id="IPR014757">
    <property type="entry name" value="Tscrpt_reg_IclR_C"/>
</dbReference>
<evidence type="ECO:0000256" key="3">
    <source>
        <dbReference type="ARBA" id="ARBA00023163"/>
    </source>
</evidence>
<proteinExistence type="predicted"/>
<evidence type="ECO:0000256" key="2">
    <source>
        <dbReference type="ARBA" id="ARBA00023125"/>
    </source>
</evidence>
<dbReference type="GO" id="GO:0003677">
    <property type="term" value="F:DNA binding"/>
    <property type="evidence" value="ECO:0007669"/>
    <property type="project" value="UniProtKB-KW"/>
</dbReference>
<feature type="domain" description="HTH iclR-type" evidence="4">
    <location>
        <begin position="10"/>
        <end position="72"/>
    </location>
</feature>
<dbReference type="PROSITE" id="PS51077">
    <property type="entry name" value="HTH_ICLR"/>
    <property type="match status" value="1"/>
</dbReference>
<keyword evidence="3" id="KW-0804">Transcription</keyword>
<organism evidence="6 7">
    <name type="scientific">Pseudomaricurvus hydrocarbonicus</name>
    <dbReference type="NCBI Taxonomy" id="1470433"/>
    <lineage>
        <taxon>Bacteria</taxon>
        <taxon>Pseudomonadati</taxon>
        <taxon>Pseudomonadota</taxon>
        <taxon>Gammaproteobacteria</taxon>
        <taxon>Cellvibrionales</taxon>
        <taxon>Cellvibrionaceae</taxon>
        <taxon>Pseudomaricurvus</taxon>
    </lineage>
</organism>
<keyword evidence="2" id="KW-0238">DNA-binding</keyword>
<accession>A0A9E5JSI0</accession>
<gene>
    <name evidence="6" type="ORF">G8770_10700</name>
</gene>
<dbReference type="GO" id="GO:0045892">
    <property type="term" value="P:negative regulation of DNA-templated transcription"/>
    <property type="evidence" value="ECO:0007669"/>
    <property type="project" value="TreeGrafter"/>
</dbReference>
<dbReference type="Gene3D" id="3.30.450.40">
    <property type="match status" value="1"/>
</dbReference>
<sequence>MKNSGSPKLVKSAIRTMELFALFADLKKPLALADIAQALAAPKSSCHELIQTLVQLGYILVIDGGKSYYPSRRLLHVGEQINTFNPIKEKIEHELKRLRDLTGETVFIGRMQGQQAVYTDVFDGNHAMRFTAQAGDLNDLHVSSIGKALLAGMEEIERNQCIAKLKLKRLSDSSITGKKQLKENLLACGEQGVFTSVGESLPDVMGMAMPVKIQGHLLAFGLAGPITRVQKKLPVYMRALKESAEVMQRQ</sequence>
<dbReference type="InterPro" id="IPR036390">
    <property type="entry name" value="WH_DNA-bd_sf"/>
</dbReference>
<evidence type="ECO:0000256" key="1">
    <source>
        <dbReference type="ARBA" id="ARBA00023015"/>
    </source>
</evidence>
<keyword evidence="1" id="KW-0805">Transcription regulation</keyword>
<dbReference type="InterPro" id="IPR050707">
    <property type="entry name" value="HTH_MetabolicPath_Reg"/>
</dbReference>
<comment type="caution">
    <text evidence="6">The sequence shown here is derived from an EMBL/GenBank/DDBJ whole genome shotgun (WGS) entry which is preliminary data.</text>
</comment>
<dbReference type="InterPro" id="IPR029016">
    <property type="entry name" value="GAF-like_dom_sf"/>
</dbReference>
<dbReference type="InterPro" id="IPR005471">
    <property type="entry name" value="Tscrpt_reg_IclR_N"/>
</dbReference>
<dbReference type="PANTHER" id="PTHR30136">
    <property type="entry name" value="HELIX-TURN-HELIX TRANSCRIPTIONAL REGULATOR, ICLR FAMILY"/>
    <property type="match status" value="1"/>
</dbReference>
<evidence type="ECO:0000259" key="4">
    <source>
        <dbReference type="PROSITE" id="PS51077"/>
    </source>
</evidence>
<feature type="domain" description="IclR-ED" evidence="5">
    <location>
        <begin position="73"/>
        <end position="250"/>
    </location>
</feature>
<reference evidence="6" key="1">
    <citation type="submission" date="2020-03" db="EMBL/GenBank/DDBJ databases">
        <authorList>
            <person name="Guo F."/>
        </authorList>
    </citation>
    <scope>NUCLEOTIDE SEQUENCE</scope>
    <source>
        <strain evidence="6">JCM 30134</strain>
    </source>
</reference>
<dbReference type="RefSeq" id="WP_167186014.1">
    <property type="nucleotide sequence ID" value="NZ_JAAONZ010000006.1"/>
</dbReference>
<dbReference type="Pfam" id="PF01614">
    <property type="entry name" value="IclR_C"/>
    <property type="match status" value="1"/>
</dbReference>
<protein>
    <submittedName>
        <fullName evidence="6">IclR family transcriptional regulator</fullName>
    </submittedName>
</protein>
<evidence type="ECO:0000313" key="7">
    <source>
        <dbReference type="Proteomes" id="UP000787472"/>
    </source>
</evidence>
<dbReference type="PANTHER" id="PTHR30136:SF35">
    <property type="entry name" value="HTH-TYPE TRANSCRIPTIONAL REGULATOR RV1719"/>
    <property type="match status" value="1"/>
</dbReference>
<dbReference type="Pfam" id="PF09339">
    <property type="entry name" value="HTH_IclR"/>
    <property type="match status" value="1"/>
</dbReference>
<keyword evidence="7" id="KW-1185">Reference proteome</keyword>
<dbReference type="SUPFAM" id="SSF46785">
    <property type="entry name" value="Winged helix' DNA-binding domain"/>
    <property type="match status" value="1"/>
</dbReference>
<dbReference type="GO" id="GO:0003700">
    <property type="term" value="F:DNA-binding transcription factor activity"/>
    <property type="evidence" value="ECO:0007669"/>
    <property type="project" value="TreeGrafter"/>
</dbReference>
<dbReference type="PROSITE" id="PS51078">
    <property type="entry name" value="ICLR_ED"/>
    <property type="match status" value="1"/>
</dbReference>